<evidence type="ECO:0000313" key="2">
    <source>
        <dbReference type="Proteomes" id="UP000541033"/>
    </source>
</evidence>
<organism evidence="1 2">
    <name type="scientific">Lysinibacter cavernae</name>
    <dbReference type="NCBI Taxonomy" id="1640652"/>
    <lineage>
        <taxon>Bacteria</taxon>
        <taxon>Bacillati</taxon>
        <taxon>Actinomycetota</taxon>
        <taxon>Actinomycetes</taxon>
        <taxon>Micrococcales</taxon>
        <taxon>Microbacteriaceae</taxon>
        <taxon>Lysinibacter</taxon>
    </lineage>
</organism>
<gene>
    <name evidence="1" type="ORF">FHX76_001992</name>
</gene>
<protein>
    <submittedName>
        <fullName evidence="1">Uncharacterized protein</fullName>
    </submittedName>
</protein>
<name>A0A7X5TT02_9MICO</name>
<dbReference type="EMBL" id="JAAMOX010000002">
    <property type="protein sequence ID" value="NIH54096.1"/>
    <property type="molecule type" value="Genomic_DNA"/>
</dbReference>
<dbReference type="Proteomes" id="UP000541033">
    <property type="component" value="Unassembled WGS sequence"/>
</dbReference>
<comment type="caution">
    <text evidence="1">The sequence shown here is derived from an EMBL/GenBank/DDBJ whole genome shotgun (WGS) entry which is preliminary data.</text>
</comment>
<accession>A0A7X5TT02</accession>
<proteinExistence type="predicted"/>
<evidence type="ECO:0000313" key="1">
    <source>
        <dbReference type="EMBL" id="NIH54096.1"/>
    </source>
</evidence>
<dbReference type="AlphaFoldDB" id="A0A7X5TT02"/>
<keyword evidence="2" id="KW-1185">Reference proteome</keyword>
<sequence>MFGVLEHAAESPASFAFVHVNLCSAAEQIGHGSTYGPRLGWKCDHSGANPCGARRPERFPLR</sequence>
<reference evidence="1 2" key="1">
    <citation type="submission" date="2020-02" db="EMBL/GenBank/DDBJ databases">
        <title>Sequencing the genomes of 1000 actinobacteria strains.</title>
        <authorList>
            <person name="Klenk H.-P."/>
        </authorList>
    </citation>
    <scope>NUCLEOTIDE SEQUENCE [LARGE SCALE GENOMIC DNA]</scope>
    <source>
        <strain evidence="1 2">DSM 27960</strain>
    </source>
</reference>